<protein>
    <submittedName>
        <fullName evidence="2">Uncharacterized protein</fullName>
    </submittedName>
</protein>
<keyword evidence="1" id="KW-1133">Transmembrane helix</keyword>
<proteinExistence type="predicted"/>
<dbReference type="Proteomes" id="UP000202440">
    <property type="component" value="Chromosome"/>
</dbReference>
<evidence type="ECO:0000256" key="1">
    <source>
        <dbReference type="SAM" id="Phobius"/>
    </source>
</evidence>
<keyword evidence="1" id="KW-0472">Membrane</keyword>
<feature type="transmembrane region" description="Helical" evidence="1">
    <location>
        <begin position="83"/>
        <end position="100"/>
    </location>
</feature>
<feature type="transmembrane region" description="Helical" evidence="1">
    <location>
        <begin position="21"/>
        <end position="45"/>
    </location>
</feature>
<dbReference type="KEGG" id="bsan:CHH28_07415"/>
<dbReference type="EMBL" id="CP022530">
    <property type="protein sequence ID" value="ASP38510.1"/>
    <property type="molecule type" value="Genomic_DNA"/>
</dbReference>
<reference evidence="2 3" key="1">
    <citation type="submission" date="2017-07" db="EMBL/GenBank/DDBJ databases">
        <title>Annotated genome sequence of Bacterioplanes sanyensis isolated from Red Sea.</title>
        <authorList>
            <person name="Rehman Z.U."/>
        </authorList>
    </citation>
    <scope>NUCLEOTIDE SEQUENCE [LARGE SCALE GENOMIC DNA]</scope>
    <source>
        <strain evidence="2 3">NV9</strain>
    </source>
</reference>
<evidence type="ECO:0000313" key="2">
    <source>
        <dbReference type="EMBL" id="ASP38510.1"/>
    </source>
</evidence>
<sequence>MSAWSDGQGNWPRLNSTLSRVSAALVGALIATVLLTLCITLWWPFGDEVEQIFAGGVFFFVFWAGFFYWALLAVGGLQAWRRMLLLMIGFGLINAIHFVGG</sequence>
<feature type="transmembrane region" description="Helical" evidence="1">
    <location>
        <begin position="51"/>
        <end position="71"/>
    </location>
</feature>
<dbReference type="AlphaFoldDB" id="A0A222FIB1"/>
<keyword evidence="1" id="KW-0812">Transmembrane</keyword>
<accession>A0A222FIB1</accession>
<dbReference type="RefSeq" id="WP_094059702.1">
    <property type="nucleotide sequence ID" value="NZ_CP022530.1"/>
</dbReference>
<keyword evidence="3" id="KW-1185">Reference proteome</keyword>
<name>A0A222FIB1_9GAMM</name>
<evidence type="ECO:0000313" key="3">
    <source>
        <dbReference type="Proteomes" id="UP000202440"/>
    </source>
</evidence>
<gene>
    <name evidence="2" type="ORF">CHH28_07415</name>
</gene>
<organism evidence="2 3">
    <name type="scientific">Bacterioplanes sanyensis</name>
    <dbReference type="NCBI Taxonomy" id="1249553"/>
    <lineage>
        <taxon>Bacteria</taxon>
        <taxon>Pseudomonadati</taxon>
        <taxon>Pseudomonadota</taxon>
        <taxon>Gammaproteobacteria</taxon>
        <taxon>Oceanospirillales</taxon>
        <taxon>Oceanospirillaceae</taxon>
        <taxon>Bacterioplanes</taxon>
    </lineage>
</organism>
<dbReference type="OrthoDB" id="6124474at2"/>